<reference evidence="2" key="2">
    <citation type="submission" date="2015-02" db="UniProtKB">
        <authorList>
            <consortium name="EnsemblMetazoa"/>
        </authorList>
    </citation>
    <scope>IDENTIFICATION</scope>
</reference>
<sequence length="223" mass="25532">MRLVIFILASCFASLQSFSLRPNQESNEIRDHQYTLFKPLPACRANSVCAYLQANHRGINVQPFCECQGSRTCRHVWDSMDGHSITQGSDQYKFCDRVIEPPRCNLVEFAYTSLIEYSKATGDMVSLATHVHCWCPEFHTYDLFDTQFDENEEFDIMLTKYTCQPLKTCEPSDSCRVVTDSGNNFLVKDLCTCPHRMICPSDSRYLVESTPMEKGTVKLISCQ</sequence>
<dbReference type="EMBL" id="JH431742">
    <property type="status" value="NOT_ANNOTATED_CDS"/>
    <property type="molecule type" value="Genomic_DNA"/>
</dbReference>
<dbReference type="AlphaFoldDB" id="T1J0Y9"/>
<dbReference type="HOGENOM" id="CLU_1241515_0_0_1"/>
<dbReference type="EnsemblMetazoa" id="SMAR007201-RA">
    <property type="protein sequence ID" value="SMAR007201-PA"/>
    <property type="gene ID" value="SMAR007201"/>
</dbReference>
<organism evidence="2 3">
    <name type="scientific">Strigamia maritima</name>
    <name type="common">European centipede</name>
    <name type="synonym">Geophilus maritimus</name>
    <dbReference type="NCBI Taxonomy" id="126957"/>
    <lineage>
        <taxon>Eukaryota</taxon>
        <taxon>Metazoa</taxon>
        <taxon>Ecdysozoa</taxon>
        <taxon>Arthropoda</taxon>
        <taxon>Myriapoda</taxon>
        <taxon>Chilopoda</taxon>
        <taxon>Pleurostigmophora</taxon>
        <taxon>Geophilomorpha</taxon>
        <taxon>Linotaeniidae</taxon>
        <taxon>Strigamia</taxon>
    </lineage>
</organism>
<feature type="chain" id="PRO_5004579771" evidence="1">
    <location>
        <begin position="18"/>
        <end position="223"/>
    </location>
</feature>
<evidence type="ECO:0000313" key="3">
    <source>
        <dbReference type="Proteomes" id="UP000014500"/>
    </source>
</evidence>
<dbReference type="Proteomes" id="UP000014500">
    <property type="component" value="Unassembled WGS sequence"/>
</dbReference>
<keyword evidence="1" id="KW-0732">Signal</keyword>
<name>T1J0Y9_STRMM</name>
<reference evidence="3" key="1">
    <citation type="submission" date="2011-05" db="EMBL/GenBank/DDBJ databases">
        <authorList>
            <person name="Richards S.R."/>
            <person name="Qu J."/>
            <person name="Jiang H."/>
            <person name="Jhangiani S.N."/>
            <person name="Agravi P."/>
            <person name="Goodspeed R."/>
            <person name="Gross S."/>
            <person name="Mandapat C."/>
            <person name="Jackson L."/>
            <person name="Mathew T."/>
            <person name="Pu L."/>
            <person name="Thornton R."/>
            <person name="Saada N."/>
            <person name="Wilczek-Boney K.B."/>
            <person name="Lee S."/>
            <person name="Kovar C."/>
            <person name="Wu Y."/>
            <person name="Scherer S.E."/>
            <person name="Worley K.C."/>
            <person name="Muzny D.M."/>
            <person name="Gibbs R."/>
        </authorList>
    </citation>
    <scope>NUCLEOTIDE SEQUENCE</scope>
    <source>
        <strain evidence="3">Brora</strain>
    </source>
</reference>
<evidence type="ECO:0000256" key="1">
    <source>
        <dbReference type="SAM" id="SignalP"/>
    </source>
</evidence>
<dbReference type="PhylomeDB" id="T1J0Y9"/>
<keyword evidence="3" id="KW-1185">Reference proteome</keyword>
<dbReference type="OMA" id="THIFAQN"/>
<feature type="signal peptide" evidence="1">
    <location>
        <begin position="1"/>
        <end position="17"/>
    </location>
</feature>
<proteinExistence type="predicted"/>
<protein>
    <submittedName>
        <fullName evidence="2">Uncharacterized protein</fullName>
    </submittedName>
</protein>
<dbReference type="Gene3D" id="2.20.20.160">
    <property type="match status" value="2"/>
</dbReference>
<evidence type="ECO:0000313" key="2">
    <source>
        <dbReference type="EnsemblMetazoa" id="SMAR007201-PA"/>
    </source>
</evidence>
<accession>T1J0Y9</accession>